<evidence type="ECO:0000259" key="4">
    <source>
        <dbReference type="PROSITE" id="PS51123"/>
    </source>
</evidence>
<evidence type="ECO:0000256" key="2">
    <source>
        <dbReference type="SAM" id="Coils"/>
    </source>
</evidence>
<dbReference type="GO" id="GO:0016020">
    <property type="term" value="C:membrane"/>
    <property type="evidence" value="ECO:0007669"/>
    <property type="project" value="UniProtKB-UniRule"/>
</dbReference>
<sequence length="425" mass="48051">MSAYSRRSRLSVNVWPGYVDALAALLMLVIFVLLVFTFAQFMLTQILSSQESELGDLERRLNQLTIELGLEQQKNQALSANVENLSGMISQLTEERYDLTNQMDQLKQAQAADRQQIEQQLLNIASLQQDIDRLRQLRTELEAQIGSLSANLRQQTDEATQLRDRSKALEARLAEANERTHLAQVEVEDREIRIQALSALVGEQSQALREERRLSADAQAEVALLKQKIDGLSAQLKEISQALALAEKQKIAQAAEITDLGKRLNVELARRVNELERYRSDFFGQLSSLLKSNPYIQVKGDRFLFQSELLFDSGSAQLGEAGQQQLDELARVLRDVIKIIPDQIDWILRIDGHTDRVPIKSAVFASNWELSTARAVSVLRHLAARGISQQRMAATGFAEFHPLNPANNEAAYRQNRRIEIKRTAR</sequence>
<dbReference type="Gene3D" id="3.30.1330.60">
    <property type="entry name" value="OmpA-like domain"/>
    <property type="match status" value="1"/>
</dbReference>
<dbReference type="InterPro" id="IPR006665">
    <property type="entry name" value="OmpA-like"/>
</dbReference>
<dbReference type="STRING" id="1111735.GCA_000428045_01841"/>
<feature type="coiled-coil region" evidence="2">
    <location>
        <begin position="47"/>
        <end position="249"/>
    </location>
</feature>
<accession>A0A2N6CX87</accession>
<comment type="caution">
    <text evidence="5">The sequence shown here is derived from an EMBL/GenBank/DDBJ whole genome shotgun (WGS) entry which is preliminary data.</text>
</comment>
<proteinExistence type="predicted"/>
<keyword evidence="5" id="KW-0966">Cell projection</keyword>
<name>A0A2N6CX87_9GAMM</name>
<dbReference type="SUPFAM" id="SSF90257">
    <property type="entry name" value="Myosin rod fragments"/>
    <property type="match status" value="1"/>
</dbReference>
<protein>
    <submittedName>
        <fullName evidence="5">Flagellar motor protein MotB</fullName>
    </submittedName>
</protein>
<evidence type="ECO:0000313" key="5">
    <source>
        <dbReference type="EMBL" id="PLX61908.1"/>
    </source>
</evidence>
<dbReference type="CDD" id="cd07185">
    <property type="entry name" value="OmpA_C-like"/>
    <property type="match status" value="1"/>
</dbReference>
<feature type="transmembrane region" description="Helical" evidence="3">
    <location>
        <begin position="21"/>
        <end position="43"/>
    </location>
</feature>
<dbReference type="AlphaFoldDB" id="A0A2N6CX87"/>
<keyword evidence="5" id="KW-0282">Flagellum</keyword>
<dbReference type="PANTHER" id="PTHR30329">
    <property type="entry name" value="STATOR ELEMENT OF FLAGELLAR MOTOR COMPLEX"/>
    <property type="match status" value="1"/>
</dbReference>
<keyword evidence="1 3" id="KW-0472">Membrane</keyword>
<dbReference type="SUPFAM" id="SSF103088">
    <property type="entry name" value="OmpA-like"/>
    <property type="match status" value="1"/>
</dbReference>
<keyword evidence="3" id="KW-1133">Transmembrane helix</keyword>
<organism evidence="5 6">
    <name type="scientific">Sedimenticola selenatireducens</name>
    <dbReference type="NCBI Taxonomy" id="191960"/>
    <lineage>
        <taxon>Bacteria</taxon>
        <taxon>Pseudomonadati</taxon>
        <taxon>Pseudomonadota</taxon>
        <taxon>Gammaproteobacteria</taxon>
        <taxon>Chromatiales</taxon>
        <taxon>Sedimenticolaceae</taxon>
        <taxon>Sedimenticola</taxon>
    </lineage>
</organism>
<reference evidence="5 6" key="1">
    <citation type="submission" date="2017-11" db="EMBL/GenBank/DDBJ databases">
        <title>Genome-resolved metagenomics identifies genetic mobility, metabolic interactions, and unexpected diversity in perchlorate-reducing communities.</title>
        <authorList>
            <person name="Barnum T.P."/>
            <person name="Figueroa I.A."/>
            <person name="Carlstrom C.I."/>
            <person name="Lucas L.N."/>
            <person name="Engelbrektson A.L."/>
            <person name="Coates J.D."/>
        </authorList>
    </citation>
    <scope>NUCLEOTIDE SEQUENCE [LARGE SCALE GENOMIC DNA]</scope>
    <source>
        <strain evidence="5">BM301</strain>
    </source>
</reference>
<evidence type="ECO:0000313" key="6">
    <source>
        <dbReference type="Proteomes" id="UP000235015"/>
    </source>
</evidence>
<dbReference type="RefSeq" id="WP_273438672.1">
    <property type="nucleotide sequence ID" value="NZ_PKUN01000009.1"/>
</dbReference>
<gene>
    <name evidence="5" type="ORF">C0630_07780</name>
</gene>
<evidence type="ECO:0000256" key="1">
    <source>
        <dbReference type="PROSITE-ProRule" id="PRU00473"/>
    </source>
</evidence>
<dbReference type="Pfam" id="PF00691">
    <property type="entry name" value="OmpA"/>
    <property type="match status" value="1"/>
</dbReference>
<dbReference type="PROSITE" id="PS51123">
    <property type="entry name" value="OMPA_2"/>
    <property type="match status" value="1"/>
</dbReference>
<evidence type="ECO:0000256" key="3">
    <source>
        <dbReference type="SAM" id="Phobius"/>
    </source>
</evidence>
<keyword evidence="2" id="KW-0175">Coiled coil</keyword>
<dbReference type="PANTHER" id="PTHR30329:SF21">
    <property type="entry name" value="LIPOPROTEIN YIAD-RELATED"/>
    <property type="match status" value="1"/>
</dbReference>
<dbReference type="Proteomes" id="UP000235015">
    <property type="component" value="Unassembled WGS sequence"/>
</dbReference>
<dbReference type="InterPro" id="IPR050330">
    <property type="entry name" value="Bact_OuterMem_StrucFunc"/>
</dbReference>
<keyword evidence="5" id="KW-0969">Cilium</keyword>
<dbReference type="EMBL" id="PKUN01000009">
    <property type="protein sequence ID" value="PLX61908.1"/>
    <property type="molecule type" value="Genomic_DNA"/>
</dbReference>
<dbReference type="InterPro" id="IPR036737">
    <property type="entry name" value="OmpA-like_sf"/>
</dbReference>
<feature type="domain" description="OmpA-like" evidence="4">
    <location>
        <begin position="298"/>
        <end position="425"/>
    </location>
</feature>
<keyword evidence="3" id="KW-0812">Transmembrane</keyword>